<evidence type="ECO:0000313" key="3">
    <source>
        <dbReference type="EMBL" id="GAB60613.1"/>
    </source>
</evidence>
<comment type="caution">
    <text evidence="3">The sequence shown here is derived from an EMBL/GenBank/DDBJ whole genome shotgun (WGS) entry which is preliminary data.</text>
</comment>
<evidence type="ECO:0000256" key="1">
    <source>
        <dbReference type="SAM" id="Phobius"/>
    </source>
</evidence>
<dbReference type="EMBL" id="BAFK01000034">
    <property type="protein sequence ID" value="GAB60613.1"/>
    <property type="molecule type" value="Genomic_DNA"/>
</dbReference>
<dbReference type="RefSeq" id="WP_008224329.1">
    <property type="nucleotide sequence ID" value="NZ_BAFK01000034.1"/>
</dbReference>
<evidence type="ECO:0000256" key="2">
    <source>
        <dbReference type="SAM" id="SignalP"/>
    </source>
</evidence>
<keyword evidence="2" id="KW-0732">Signal</keyword>
<evidence type="ECO:0000313" key="4">
    <source>
        <dbReference type="Proteomes" id="UP000004374"/>
    </source>
</evidence>
<proteinExistence type="predicted"/>
<organism evidence="3 4">
    <name type="scientific">Rheinheimera nanhaiensis E407-8</name>
    <dbReference type="NCBI Taxonomy" id="562729"/>
    <lineage>
        <taxon>Bacteria</taxon>
        <taxon>Pseudomonadati</taxon>
        <taxon>Pseudomonadota</taxon>
        <taxon>Gammaproteobacteria</taxon>
        <taxon>Chromatiales</taxon>
        <taxon>Chromatiaceae</taxon>
        <taxon>Rheinheimera</taxon>
    </lineage>
</organism>
<feature type="signal peptide" evidence="2">
    <location>
        <begin position="1"/>
        <end position="25"/>
    </location>
</feature>
<gene>
    <name evidence="3" type="ORF">RNAN_3639</name>
</gene>
<dbReference type="Proteomes" id="UP000004374">
    <property type="component" value="Unassembled WGS sequence"/>
</dbReference>
<feature type="transmembrane region" description="Helical" evidence="1">
    <location>
        <begin position="163"/>
        <end position="182"/>
    </location>
</feature>
<sequence>MAVFFRRLMPYLFICFALNVQWLYAAPGAHGPDGEHLTTETSQQFSLLPRFETFSEAFELVGEIKPNALVIYLHDYQSNRPVADAQIELETAELSSTAEFIADKNHYLVEDPALLARLQQDGNHEIVLTIITADNADLLTASLAHSAATSHDETPDEHHHDHFPWWTLAVGVLLFVSGVLFGRRGAAK</sequence>
<dbReference type="OrthoDB" id="5600128at2"/>
<feature type="chain" id="PRO_5003639709" evidence="2">
    <location>
        <begin position="26"/>
        <end position="188"/>
    </location>
</feature>
<keyword evidence="1" id="KW-0812">Transmembrane</keyword>
<protein>
    <submittedName>
        <fullName evidence="3">Uncharacterized protein</fullName>
    </submittedName>
</protein>
<dbReference type="STRING" id="562729.RNAN_3639"/>
<keyword evidence="1" id="KW-0472">Membrane</keyword>
<accession>I1E2T5</accession>
<keyword evidence="1" id="KW-1133">Transmembrane helix</keyword>
<name>I1E2T5_9GAMM</name>
<reference evidence="3 4" key="1">
    <citation type="journal article" date="2012" name="J. Bacteriol.">
        <title>Genome Sequence of the Protease-Producing Bacterium Rheinheimera nanhaiensis E407-8T, Isolated from Deep-Sea Sediment of the South China Sea.</title>
        <authorList>
            <person name="Zhang X.-Y."/>
            <person name="Zhang Y.-J."/>
            <person name="Qin Q.-L."/>
            <person name="Xie B.-B."/>
            <person name="Chen X.-L."/>
            <person name="Zhou B.-C."/>
            <person name="Zhang Y.-Z."/>
        </authorList>
    </citation>
    <scope>NUCLEOTIDE SEQUENCE [LARGE SCALE GENOMIC DNA]</scope>
    <source>
        <strain evidence="3 4">E407-8</strain>
    </source>
</reference>
<dbReference type="AlphaFoldDB" id="I1E2T5"/>
<keyword evidence="4" id="KW-1185">Reference proteome</keyword>